<feature type="compositionally biased region" description="Polar residues" evidence="1">
    <location>
        <begin position="112"/>
        <end position="122"/>
    </location>
</feature>
<evidence type="ECO:0000313" key="2">
    <source>
        <dbReference type="EMBL" id="MPC13485.1"/>
    </source>
</evidence>
<dbReference type="EMBL" id="VSRR010000285">
    <property type="protein sequence ID" value="MPC13485.1"/>
    <property type="molecule type" value="Genomic_DNA"/>
</dbReference>
<proteinExistence type="predicted"/>
<dbReference type="AlphaFoldDB" id="A0A5B7CWJ1"/>
<reference evidence="2 3" key="1">
    <citation type="submission" date="2019-05" db="EMBL/GenBank/DDBJ databases">
        <title>Another draft genome of Portunus trituberculatus and its Hox gene families provides insights of decapod evolution.</title>
        <authorList>
            <person name="Jeong J.-H."/>
            <person name="Song I."/>
            <person name="Kim S."/>
            <person name="Choi T."/>
            <person name="Kim D."/>
            <person name="Ryu S."/>
            <person name="Kim W."/>
        </authorList>
    </citation>
    <scope>NUCLEOTIDE SEQUENCE [LARGE SCALE GENOMIC DNA]</scope>
    <source>
        <tissue evidence="2">Muscle</tissue>
    </source>
</reference>
<dbReference type="Proteomes" id="UP000324222">
    <property type="component" value="Unassembled WGS sequence"/>
</dbReference>
<dbReference type="OrthoDB" id="5958958at2759"/>
<name>A0A5B7CWJ1_PORTR</name>
<feature type="region of interest" description="Disordered" evidence="1">
    <location>
        <begin position="102"/>
        <end position="122"/>
    </location>
</feature>
<evidence type="ECO:0000313" key="3">
    <source>
        <dbReference type="Proteomes" id="UP000324222"/>
    </source>
</evidence>
<keyword evidence="3" id="KW-1185">Reference proteome</keyword>
<evidence type="ECO:0000256" key="1">
    <source>
        <dbReference type="SAM" id="MobiDB-lite"/>
    </source>
</evidence>
<sequence>MTPVASLPVPSPLPGIVGTFSSYFKGGGADPGLPPERPSPSRSVSPRRHYNPHASSTTLSPLYASSSSSSSTSPLSVGYGTPTPSLAYPHTALAGREAVYSRLAPSPVTPKSDANVSPVTSH</sequence>
<comment type="caution">
    <text evidence="2">The sequence shown here is derived from an EMBL/GenBank/DDBJ whole genome shotgun (WGS) entry which is preliminary data.</text>
</comment>
<organism evidence="2 3">
    <name type="scientific">Portunus trituberculatus</name>
    <name type="common">Swimming crab</name>
    <name type="synonym">Neptunus trituberculatus</name>
    <dbReference type="NCBI Taxonomy" id="210409"/>
    <lineage>
        <taxon>Eukaryota</taxon>
        <taxon>Metazoa</taxon>
        <taxon>Ecdysozoa</taxon>
        <taxon>Arthropoda</taxon>
        <taxon>Crustacea</taxon>
        <taxon>Multicrustacea</taxon>
        <taxon>Malacostraca</taxon>
        <taxon>Eumalacostraca</taxon>
        <taxon>Eucarida</taxon>
        <taxon>Decapoda</taxon>
        <taxon>Pleocyemata</taxon>
        <taxon>Brachyura</taxon>
        <taxon>Eubrachyura</taxon>
        <taxon>Portunoidea</taxon>
        <taxon>Portunidae</taxon>
        <taxon>Portuninae</taxon>
        <taxon>Portunus</taxon>
    </lineage>
</organism>
<feature type="region of interest" description="Disordered" evidence="1">
    <location>
        <begin position="25"/>
        <end position="87"/>
    </location>
</feature>
<accession>A0A5B7CWJ1</accession>
<gene>
    <name evidence="2" type="ORF">E2C01_006223</name>
</gene>
<feature type="compositionally biased region" description="Low complexity" evidence="1">
    <location>
        <begin position="54"/>
        <end position="76"/>
    </location>
</feature>
<protein>
    <submittedName>
        <fullName evidence="2">Uncharacterized protein</fullName>
    </submittedName>
</protein>